<accession>B8KWP0</accession>
<dbReference type="Pfam" id="PF20434">
    <property type="entry name" value="BD-FAE"/>
    <property type="match status" value="1"/>
</dbReference>
<dbReference type="InterPro" id="IPR029058">
    <property type="entry name" value="AB_hydrolase_fold"/>
</dbReference>
<name>B8KWP0_9GAMM</name>
<organism evidence="3 4">
    <name type="scientific">Luminiphilus syltensis NOR5-1B</name>
    <dbReference type="NCBI Taxonomy" id="565045"/>
    <lineage>
        <taxon>Bacteria</taxon>
        <taxon>Pseudomonadati</taxon>
        <taxon>Pseudomonadota</taxon>
        <taxon>Gammaproteobacteria</taxon>
        <taxon>Cellvibrionales</taxon>
        <taxon>Halieaceae</taxon>
        <taxon>Luminiphilus</taxon>
    </lineage>
</organism>
<dbReference type="EMBL" id="DS999411">
    <property type="protein sequence ID" value="EED35825.1"/>
    <property type="molecule type" value="Genomic_DNA"/>
</dbReference>
<sequence length="257" mass="27297">MKADAVKMPVSFGDLEALIQPASGEAITYGEAPTQSVLRYEVGPSTRPMIMLVHGGCWSAEYSRDYLLPMATALQDRGFEVWLPEYRRVGDEGGGWPGSLADILAAVDLATSLSDRSLLLMGHSAGGHLALLAQSERQKALGARLIGNVALAGITDLWRYGAGDNSCQQMVVPFLGGDGSLSRTDYDVASPQVRSYTHPVILMRGEVDSIVGPDQMELAGASRSIVPDAGHFDLVHPETPAFAAVLDAIETLVSASQ</sequence>
<evidence type="ECO:0000259" key="2">
    <source>
        <dbReference type="Pfam" id="PF20434"/>
    </source>
</evidence>
<dbReference type="SUPFAM" id="SSF53474">
    <property type="entry name" value="alpha/beta-Hydrolases"/>
    <property type="match status" value="1"/>
</dbReference>
<reference evidence="4" key="1">
    <citation type="journal article" date="2013" name="BMC Microbiol.">
        <title>Taxonomy and evolution of bacteriochlorophyll a-containing members of the OM60/NOR5 clade of marine gammaproteobacteria: description of Luminiphilus syltensis gen. nov., sp. nov., reclassification of Haliea rubra as Pseudohaliea rubra gen. nov., comb. nov., and emendation of Chromatocurvus halotolerans.</title>
        <authorList>
            <person name="Spring S."/>
            <person name="Riedel T."/>
            <person name="Sproer C."/>
            <person name="Yan S."/>
            <person name="Harder J."/>
            <person name="Fuchs B.M."/>
        </authorList>
    </citation>
    <scope>NUCLEOTIDE SEQUENCE [LARGE SCALE GENOMIC DNA]</scope>
    <source>
        <strain evidence="4">NOR51-B</strain>
    </source>
</reference>
<dbReference type="Proteomes" id="UP000004699">
    <property type="component" value="Unassembled WGS sequence"/>
</dbReference>
<dbReference type="AlphaFoldDB" id="B8KWP0"/>
<dbReference type="InterPro" id="IPR049492">
    <property type="entry name" value="BD-FAE-like_dom"/>
</dbReference>
<dbReference type="GO" id="GO:0016787">
    <property type="term" value="F:hydrolase activity"/>
    <property type="evidence" value="ECO:0007669"/>
    <property type="project" value="UniProtKB-KW"/>
</dbReference>
<proteinExistence type="predicted"/>
<keyword evidence="1" id="KW-0378">Hydrolase</keyword>
<feature type="domain" description="BD-FAE-like" evidence="2">
    <location>
        <begin position="46"/>
        <end position="217"/>
    </location>
</feature>
<evidence type="ECO:0000256" key="1">
    <source>
        <dbReference type="ARBA" id="ARBA00022801"/>
    </source>
</evidence>
<evidence type="ECO:0000313" key="3">
    <source>
        <dbReference type="EMBL" id="EED35825.1"/>
    </source>
</evidence>
<gene>
    <name evidence="3" type="ORF">NOR51B_1772</name>
</gene>
<dbReference type="STRING" id="565045.NOR51B_1772"/>
<keyword evidence="4" id="KW-1185">Reference proteome</keyword>
<dbReference type="InterPro" id="IPR050300">
    <property type="entry name" value="GDXG_lipolytic_enzyme"/>
</dbReference>
<dbReference type="PANTHER" id="PTHR48081">
    <property type="entry name" value="AB HYDROLASE SUPERFAMILY PROTEIN C4A8.06C"/>
    <property type="match status" value="1"/>
</dbReference>
<dbReference type="ESTHER" id="9gamm-b8kwp0">
    <property type="family name" value="Est9X"/>
</dbReference>
<dbReference type="eggNOG" id="COG1506">
    <property type="taxonomic scope" value="Bacteria"/>
</dbReference>
<dbReference type="HOGENOM" id="CLU_012494_10_1_6"/>
<dbReference type="PANTHER" id="PTHR48081:SF33">
    <property type="entry name" value="KYNURENINE FORMAMIDASE"/>
    <property type="match status" value="1"/>
</dbReference>
<evidence type="ECO:0000313" key="4">
    <source>
        <dbReference type="Proteomes" id="UP000004699"/>
    </source>
</evidence>
<dbReference type="Gene3D" id="3.40.50.1820">
    <property type="entry name" value="alpha/beta hydrolase"/>
    <property type="match status" value="1"/>
</dbReference>
<protein>
    <submittedName>
        <fullName evidence="3">Putative lipase/esterase</fullName>
    </submittedName>
</protein>